<evidence type="ECO:0000313" key="2">
    <source>
        <dbReference type="Proteomes" id="UP001055460"/>
    </source>
</evidence>
<dbReference type="AlphaFoldDB" id="A0A9Q8YHC1"/>
<sequence length="301" mass="33977">MPNGPIDDCCGLTSREWDSLLRNLEHGDFVPFLGAGASAPALPLGGELAADLAKWGGYPFTDTTNLQRVCQYLSIDDGGFAIKNEVIDRIHKRAEDRVAAQQGNDTHALLADLPIKYFLTTNYDDLIYDAFVKSQKKPRFAFPKWNDALEALGYETPLEKDGKYYPSIDEPFIYHFHGRHDEWRSIVLNEDDYVEFLANLVSKKIIPDVVLKAIGYSSLVLIGYSLEDVTLRTIIAIKQTLVRFRGRGATVLVAPSNVAQGKEREARDYLKKRMGGMNLSVYWGDANSFVRELHEKWQQRG</sequence>
<evidence type="ECO:0000313" key="1">
    <source>
        <dbReference type="EMBL" id="USJ27559.1"/>
    </source>
</evidence>
<dbReference type="Proteomes" id="UP001055460">
    <property type="component" value="Plasmid pB"/>
</dbReference>
<protein>
    <submittedName>
        <fullName evidence="1">SIR2 family protein</fullName>
    </submittedName>
</protein>
<organism evidence="1 2">
    <name type="scientific">Ensifer adhaerens</name>
    <name type="common">Sinorhizobium morelense</name>
    <dbReference type="NCBI Taxonomy" id="106592"/>
    <lineage>
        <taxon>Bacteria</taxon>
        <taxon>Pseudomonadati</taxon>
        <taxon>Pseudomonadota</taxon>
        <taxon>Alphaproteobacteria</taxon>
        <taxon>Hyphomicrobiales</taxon>
        <taxon>Rhizobiaceae</taxon>
        <taxon>Sinorhizobium/Ensifer group</taxon>
        <taxon>Ensifer</taxon>
    </lineage>
</organism>
<geneLocation type="plasmid" evidence="1 2">
    <name>pB</name>
</geneLocation>
<dbReference type="SUPFAM" id="SSF52467">
    <property type="entry name" value="DHS-like NAD/FAD-binding domain"/>
    <property type="match status" value="1"/>
</dbReference>
<proteinExistence type="predicted"/>
<dbReference type="EMBL" id="CP098809">
    <property type="protein sequence ID" value="USJ27559.1"/>
    <property type="molecule type" value="Genomic_DNA"/>
</dbReference>
<keyword evidence="1" id="KW-0614">Plasmid</keyword>
<dbReference type="RefSeq" id="WP_252161137.1">
    <property type="nucleotide sequence ID" value="NZ_CP098809.1"/>
</dbReference>
<dbReference type="InterPro" id="IPR029035">
    <property type="entry name" value="DHS-like_NAD/FAD-binding_dom"/>
</dbReference>
<accession>A0A9Q8YHC1</accession>
<dbReference type="Pfam" id="PF13289">
    <property type="entry name" value="SIR2_2"/>
    <property type="match status" value="1"/>
</dbReference>
<gene>
    <name evidence="1" type="ORF">NE863_34620</name>
</gene>
<reference evidence="1" key="1">
    <citation type="submission" date="2022-06" db="EMBL/GenBank/DDBJ databases">
        <title>Physiological and biochemical characterization and genomic elucidation of a strain of the genus Ensifer adhaerens M8 that combines arsenic oxidation and chromium reduction.</title>
        <authorList>
            <person name="Li X."/>
            <person name="Yu c."/>
        </authorList>
    </citation>
    <scope>NUCLEOTIDE SEQUENCE</scope>
    <source>
        <strain evidence="1">M8</strain>
        <plasmid evidence="1">pB</plasmid>
    </source>
</reference>
<name>A0A9Q8YHC1_ENSAD</name>